<dbReference type="GO" id="GO:0000287">
    <property type="term" value="F:magnesium ion binding"/>
    <property type="evidence" value="ECO:0007669"/>
    <property type="project" value="TreeGrafter"/>
</dbReference>
<reference evidence="5 6" key="1">
    <citation type="journal article" date="2012" name="J. Bacteriol.">
        <title>De Novo Genome Project of Cupriavidus basilensis OR16.</title>
        <authorList>
            <person name="Cserhati M."/>
            <person name="Kriszt B."/>
            <person name="Szoboszlay S."/>
            <person name="Toth A."/>
            <person name="Szabo I."/>
            <person name="Tancsics A."/>
            <person name="Nagy I."/>
            <person name="Horvath B."/>
            <person name="Nagy I."/>
            <person name="Kukolya J."/>
        </authorList>
    </citation>
    <scope>NUCLEOTIDE SEQUENCE [LARGE SCALE GENOMIC DNA]</scope>
    <source>
        <strain evidence="5 6">OR16</strain>
    </source>
</reference>
<name>H1SCE6_9BURK</name>
<dbReference type="GO" id="GO:0016829">
    <property type="term" value="F:lyase activity"/>
    <property type="evidence" value="ECO:0007669"/>
    <property type="project" value="UniProtKB-KW"/>
</dbReference>
<dbReference type="Pfam" id="PF03328">
    <property type="entry name" value="HpcH_HpaI"/>
    <property type="match status" value="1"/>
</dbReference>
<keyword evidence="3" id="KW-0460">Magnesium</keyword>
<dbReference type="PATRIC" id="fig|1127483.3.peg.5878"/>
<dbReference type="GO" id="GO:0006107">
    <property type="term" value="P:oxaloacetate metabolic process"/>
    <property type="evidence" value="ECO:0007669"/>
    <property type="project" value="TreeGrafter"/>
</dbReference>
<evidence type="ECO:0000256" key="3">
    <source>
        <dbReference type="ARBA" id="ARBA00022842"/>
    </source>
</evidence>
<dbReference type="InterPro" id="IPR040442">
    <property type="entry name" value="Pyrv_kinase-like_dom_sf"/>
</dbReference>
<organism evidence="5 6">
    <name type="scientific">Cupriavidus basilensis OR16</name>
    <dbReference type="NCBI Taxonomy" id="1127483"/>
    <lineage>
        <taxon>Bacteria</taxon>
        <taxon>Pseudomonadati</taxon>
        <taxon>Pseudomonadota</taxon>
        <taxon>Betaproteobacteria</taxon>
        <taxon>Burkholderiales</taxon>
        <taxon>Burkholderiaceae</taxon>
        <taxon>Cupriavidus</taxon>
    </lineage>
</organism>
<dbReference type="AlphaFoldDB" id="H1SCE6"/>
<keyword evidence="2" id="KW-0479">Metal-binding</keyword>
<evidence type="ECO:0000313" key="5">
    <source>
        <dbReference type="EMBL" id="EHP39771.1"/>
    </source>
</evidence>
<evidence type="ECO:0000313" key="6">
    <source>
        <dbReference type="Proteomes" id="UP000005808"/>
    </source>
</evidence>
<gene>
    <name evidence="5" type="ORF">OR16_29459</name>
</gene>
<proteinExistence type="predicted"/>
<dbReference type="InterPro" id="IPR015813">
    <property type="entry name" value="Pyrv/PenolPyrv_kinase-like_dom"/>
</dbReference>
<sequence length="195" mass="20543">MRLGREQGVTGIVLPKAESAADVALVARHLRPGVKVLPLIETARGMANVNEVAGAPGVDRLIFGTVDFRTELGIEGDGQELLFFRSMLVLASRVAGIAAPVDGVTVAISDVEELRNATERGRRLGFGAKLCIHPAQVAEVNAAYQPTEAQLAWAARVVGQARSGPGAFQLDGEMIDAPVMARAVTLLKRAGREPA</sequence>
<evidence type="ECO:0000256" key="1">
    <source>
        <dbReference type="ARBA" id="ARBA00001946"/>
    </source>
</evidence>
<dbReference type="Proteomes" id="UP000005808">
    <property type="component" value="Unassembled WGS sequence"/>
</dbReference>
<keyword evidence="5" id="KW-0456">Lyase</keyword>
<accession>H1SCE6</accession>
<dbReference type="EMBL" id="AHJE01000082">
    <property type="protein sequence ID" value="EHP39771.1"/>
    <property type="molecule type" value="Genomic_DNA"/>
</dbReference>
<comment type="cofactor">
    <cofactor evidence="1">
        <name>Mg(2+)</name>
        <dbReference type="ChEBI" id="CHEBI:18420"/>
    </cofactor>
</comment>
<evidence type="ECO:0000259" key="4">
    <source>
        <dbReference type="Pfam" id="PF03328"/>
    </source>
</evidence>
<dbReference type="PANTHER" id="PTHR32308">
    <property type="entry name" value="LYASE BETA SUBUNIT, PUTATIVE (AFU_ORTHOLOGUE AFUA_4G13030)-RELATED"/>
    <property type="match status" value="1"/>
</dbReference>
<evidence type="ECO:0000256" key="2">
    <source>
        <dbReference type="ARBA" id="ARBA00022723"/>
    </source>
</evidence>
<dbReference type="PANTHER" id="PTHR32308:SF0">
    <property type="entry name" value="HPCH_HPAI ALDOLASE_CITRATE LYASE DOMAIN-CONTAINING PROTEIN"/>
    <property type="match status" value="1"/>
</dbReference>
<dbReference type="SUPFAM" id="SSF51621">
    <property type="entry name" value="Phosphoenolpyruvate/pyruvate domain"/>
    <property type="match status" value="1"/>
</dbReference>
<comment type="caution">
    <text evidence="5">The sequence shown here is derived from an EMBL/GenBank/DDBJ whole genome shotgun (WGS) entry which is preliminary data.</text>
</comment>
<feature type="domain" description="HpcH/HpaI aldolase/citrate lyase" evidence="4">
    <location>
        <begin position="7"/>
        <end position="134"/>
    </location>
</feature>
<dbReference type="Gene3D" id="3.20.20.60">
    <property type="entry name" value="Phosphoenolpyruvate-binding domains"/>
    <property type="match status" value="1"/>
</dbReference>
<protein>
    <submittedName>
        <fullName evidence="5">Citrate lyase subunit beta-like protein</fullName>
    </submittedName>
</protein>
<dbReference type="InterPro" id="IPR005000">
    <property type="entry name" value="Aldolase/citrate-lyase_domain"/>
</dbReference>